<dbReference type="PATRIC" id="fig|1195236.3.peg.5542"/>
<dbReference type="GO" id="GO:0046872">
    <property type="term" value="F:metal ion binding"/>
    <property type="evidence" value="ECO:0007669"/>
    <property type="project" value="UniProtKB-KW"/>
</dbReference>
<sequence length="382" mass="43144">MKITKLETFHIRPRWLFLKISTDEGVCGWGEPDLEGKTKVVEEAVHILGKMIIGEDPMNIEHLWQLMYRGAFYRGGAILCSAISGIEQALWDIKGKTYGVPVWQLLGGRCRDRIRMYAHITPNVENPTVEQVREWAKKRLEAGFKSLKTPMFAPVRHIDTMQTVEKYIEKFAAIRETVGKEVDIAIDFHGRISPAMAPILCRELEPYYPMFIEEPVLPENVDAMVKIAKLTSIPIATGERLFTTWGFREVIEKQAAQVLQPDVCHCGGILQTYKIAAMGANYYCSMAPHNPLGPIALAACLQIDTCIPNFTAQEHPTMPDGTDLGNILFKEPFKIVDGYIDIPEKPGLGFEVNEEVLKDFAYDGYYICPVEYHSDDNSLGDW</sequence>
<evidence type="ECO:0000256" key="1">
    <source>
        <dbReference type="ARBA" id="ARBA00022723"/>
    </source>
</evidence>
<keyword evidence="2" id="KW-0460">Magnesium</keyword>
<evidence type="ECO:0000256" key="3">
    <source>
        <dbReference type="ARBA" id="ARBA00023239"/>
    </source>
</evidence>
<dbReference type="FunFam" id="3.30.390.10:FF:000003">
    <property type="entry name" value="D-galactonate dehydratase"/>
    <property type="match status" value="1"/>
</dbReference>
<accession>S0FIQ7</accession>
<dbReference type="SFLD" id="SFLDS00001">
    <property type="entry name" value="Enolase"/>
    <property type="match status" value="1"/>
</dbReference>
<dbReference type="PROSITE" id="PS00908">
    <property type="entry name" value="MR_MLE_1"/>
    <property type="match status" value="1"/>
</dbReference>
<dbReference type="RefSeq" id="WP_004631082.1">
    <property type="nucleotide sequence ID" value="NZ_AORV01000078.1"/>
</dbReference>
<evidence type="ECO:0000313" key="5">
    <source>
        <dbReference type="EMBL" id="EMS68984.1"/>
    </source>
</evidence>
<protein>
    <submittedName>
        <fullName evidence="5">Galactonate dehydratase</fullName>
        <ecNumber evidence="5">4.2.1.6</ecNumber>
    </submittedName>
</protein>
<keyword evidence="3 5" id="KW-0456">Lyase</keyword>
<dbReference type="SUPFAM" id="SSF54826">
    <property type="entry name" value="Enolase N-terminal domain-like"/>
    <property type="match status" value="1"/>
</dbReference>
<dbReference type="STRING" id="1195236.CTER_5405"/>
<evidence type="ECO:0000313" key="6">
    <source>
        <dbReference type="Proteomes" id="UP000014155"/>
    </source>
</evidence>
<dbReference type="InterPro" id="IPR034593">
    <property type="entry name" value="DgoD-like"/>
</dbReference>
<dbReference type="InterPro" id="IPR013341">
    <property type="entry name" value="Mandelate_racemase_N_dom"/>
</dbReference>
<dbReference type="AlphaFoldDB" id="S0FIQ7"/>
<dbReference type="Proteomes" id="UP000014155">
    <property type="component" value="Unassembled WGS sequence"/>
</dbReference>
<dbReference type="Pfam" id="PF13378">
    <property type="entry name" value="MR_MLE_C"/>
    <property type="match status" value="1"/>
</dbReference>
<name>S0FIQ7_RUMCE</name>
<keyword evidence="1" id="KW-0479">Metal-binding</keyword>
<dbReference type="Gene3D" id="3.30.390.10">
    <property type="entry name" value="Enolase-like, N-terminal domain"/>
    <property type="match status" value="1"/>
</dbReference>
<dbReference type="InterPro" id="IPR029065">
    <property type="entry name" value="Enolase_C-like"/>
</dbReference>
<dbReference type="eggNOG" id="COG4948">
    <property type="taxonomic scope" value="Bacteria"/>
</dbReference>
<dbReference type="Gene3D" id="3.20.20.120">
    <property type="entry name" value="Enolase-like C-terminal domain"/>
    <property type="match status" value="1"/>
</dbReference>
<dbReference type="EC" id="4.2.1.6" evidence="5"/>
<dbReference type="GO" id="GO:0008869">
    <property type="term" value="F:galactonate dehydratase activity"/>
    <property type="evidence" value="ECO:0007669"/>
    <property type="project" value="UniProtKB-EC"/>
</dbReference>
<dbReference type="SFLD" id="SFLDG00179">
    <property type="entry name" value="mandelate_racemase"/>
    <property type="match status" value="1"/>
</dbReference>
<dbReference type="PANTHER" id="PTHR48080:SF2">
    <property type="entry name" value="D-GALACTONATE DEHYDRATASE"/>
    <property type="match status" value="1"/>
</dbReference>
<proteinExistence type="predicted"/>
<keyword evidence="6" id="KW-1185">Reference proteome</keyword>
<dbReference type="InterPro" id="IPR013342">
    <property type="entry name" value="Mandelate_racemase_C"/>
</dbReference>
<dbReference type="InterPro" id="IPR018110">
    <property type="entry name" value="Mandel_Rmase/mucon_lact_enz_CS"/>
</dbReference>
<evidence type="ECO:0000259" key="4">
    <source>
        <dbReference type="SMART" id="SM00922"/>
    </source>
</evidence>
<dbReference type="SUPFAM" id="SSF51604">
    <property type="entry name" value="Enolase C-terminal domain-like"/>
    <property type="match status" value="1"/>
</dbReference>
<feature type="domain" description="Mandelate racemase/muconate lactonizing enzyme C-terminal" evidence="4">
    <location>
        <begin position="129"/>
        <end position="234"/>
    </location>
</feature>
<gene>
    <name evidence="5" type="ORF">CTER_5405</name>
</gene>
<dbReference type="InterPro" id="IPR036849">
    <property type="entry name" value="Enolase-like_C_sf"/>
</dbReference>
<dbReference type="InterPro" id="IPR029017">
    <property type="entry name" value="Enolase-like_N"/>
</dbReference>
<dbReference type="Pfam" id="PF02746">
    <property type="entry name" value="MR_MLE_N"/>
    <property type="match status" value="1"/>
</dbReference>
<dbReference type="PROSITE" id="PS00909">
    <property type="entry name" value="MR_MLE_2"/>
    <property type="match status" value="1"/>
</dbReference>
<dbReference type="NCBIfam" id="NF010624">
    <property type="entry name" value="PRK14017.1"/>
    <property type="match status" value="1"/>
</dbReference>
<evidence type="ECO:0000256" key="2">
    <source>
        <dbReference type="ARBA" id="ARBA00022842"/>
    </source>
</evidence>
<reference evidence="5 6" key="1">
    <citation type="journal article" date="2013" name="Genome Announc.">
        <title>Draft Genome Sequence of the Cellulolytic, Mesophilic, Anaerobic Bacterium Clostridium termitidis Strain CT1112 (DSM 5398).</title>
        <authorList>
            <person name="Lal S."/>
            <person name="Ramachandran U."/>
            <person name="Zhang X."/>
            <person name="Munir R."/>
            <person name="Sparling R."/>
            <person name="Levin D.B."/>
        </authorList>
    </citation>
    <scope>NUCLEOTIDE SEQUENCE [LARGE SCALE GENOMIC DNA]</scope>
    <source>
        <strain evidence="5 6">CT1112</strain>
    </source>
</reference>
<comment type="caution">
    <text evidence="5">The sequence shown here is derived from an EMBL/GenBank/DDBJ whole genome shotgun (WGS) entry which is preliminary data.</text>
</comment>
<dbReference type="EMBL" id="AORV01000078">
    <property type="protein sequence ID" value="EMS68984.1"/>
    <property type="molecule type" value="Genomic_DNA"/>
</dbReference>
<dbReference type="GO" id="GO:0009063">
    <property type="term" value="P:amino acid catabolic process"/>
    <property type="evidence" value="ECO:0007669"/>
    <property type="project" value="InterPro"/>
</dbReference>
<dbReference type="SMART" id="SM00922">
    <property type="entry name" value="MR_MLE"/>
    <property type="match status" value="1"/>
</dbReference>
<dbReference type="PANTHER" id="PTHR48080">
    <property type="entry name" value="D-GALACTONATE DEHYDRATASE-RELATED"/>
    <property type="match status" value="1"/>
</dbReference>
<organism evidence="5 6">
    <name type="scientific">Ruminiclostridium cellobioparum subsp. termitidis CT1112</name>
    <dbReference type="NCBI Taxonomy" id="1195236"/>
    <lineage>
        <taxon>Bacteria</taxon>
        <taxon>Bacillati</taxon>
        <taxon>Bacillota</taxon>
        <taxon>Clostridia</taxon>
        <taxon>Eubacteriales</taxon>
        <taxon>Oscillospiraceae</taxon>
        <taxon>Ruminiclostridium</taxon>
    </lineage>
</organism>